<name>A0A2P6NJ80_9EUKA</name>
<feature type="coiled-coil region" evidence="3">
    <location>
        <begin position="1187"/>
        <end position="1214"/>
    </location>
</feature>
<dbReference type="Pfam" id="PF02761">
    <property type="entry name" value="Cbl_N2"/>
    <property type="match status" value="2"/>
</dbReference>
<dbReference type="CDD" id="cd00173">
    <property type="entry name" value="SH2"/>
    <property type="match status" value="4"/>
</dbReference>
<dbReference type="OrthoDB" id="67310at2759"/>
<protein>
    <recommendedName>
        <fullName evidence="5">SH2 domain-containing protein</fullName>
    </recommendedName>
</protein>
<dbReference type="GO" id="GO:0005509">
    <property type="term" value="F:calcium ion binding"/>
    <property type="evidence" value="ECO:0007669"/>
    <property type="project" value="InterPro"/>
</dbReference>
<accession>A0A2P6NJ80</accession>
<dbReference type="EMBL" id="MDYQ01000071">
    <property type="protein sequence ID" value="PRP84015.1"/>
    <property type="molecule type" value="Genomic_DNA"/>
</dbReference>
<dbReference type="GO" id="GO:0046854">
    <property type="term" value="P:phosphatidylinositol phosphate biosynthetic process"/>
    <property type="evidence" value="ECO:0007669"/>
    <property type="project" value="TreeGrafter"/>
</dbReference>
<feature type="region of interest" description="Disordered" evidence="4">
    <location>
        <begin position="1078"/>
        <end position="1134"/>
    </location>
</feature>
<gene>
    <name evidence="6" type="ORF">PROFUN_08612</name>
</gene>
<keyword evidence="1 2" id="KW-0727">SH2 domain</keyword>
<evidence type="ECO:0000259" key="5">
    <source>
        <dbReference type="PROSITE" id="PS50001"/>
    </source>
</evidence>
<dbReference type="SMART" id="SM00252">
    <property type="entry name" value="SH2"/>
    <property type="match status" value="4"/>
</dbReference>
<dbReference type="PANTHER" id="PTHR10155:SF0">
    <property type="entry name" value="SUPPRESSOR OF CYTOKINE SIGNALING AT 36E, ISOFORM D"/>
    <property type="match status" value="1"/>
</dbReference>
<dbReference type="Pfam" id="PF00017">
    <property type="entry name" value="SH2"/>
    <property type="match status" value="3"/>
</dbReference>
<comment type="caution">
    <text evidence="6">The sequence shown here is derived from an EMBL/GenBank/DDBJ whole genome shotgun (WGS) entry which is preliminary data.</text>
</comment>
<evidence type="ECO:0000256" key="3">
    <source>
        <dbReference type="SAM" id="Coils"/>
    </source>
</evidence>
<dbReference type="PANTHER" id="PTHR10155">
    <property type="entry name" value="PHOSPHATIDYLINOSITOL 3-KINASE REGULATORY SUBUNIT"/>
    <property type="match status" value="1"/>
</dbReference>
<keyword evidence="7" id="KW-1185">Reference proteome</keyword>
<evidence type="ECO:0000313" key="6">
    <source>
        <dbReference type="EMBL" id="PRP84015.1"/>
    </source>
</evidence>
<dbReference type="PROSITE" id="PS50001">
    <property type="entry name" value="SH2"/>
    <property type="match status" value="3"/>
</dbReference>
<feature type="domain" description="SH2" evidence="5">
    <location>
        <begin position="1001"/>
        <end position="1072"/>
    </location>
</feature>
<organism evidence="6 7">
    <name type="scientific">Planoprotostelium fungivorum</name>
    <dbReference type="NCBI Taxonomy" id="1890364"/>
    <lineage>
        <taxon>Eukaryota</taxon>
        <taxon>Amoebozoa</taxon>
        <taxon>Evosea</taxon>
        <taxon>Variosea</taxon>
        <taxon>Cavosteliida</taxon>
        <taxon>Cavosteliaceae</taxon>
        <taxon>Planoprotostelium</taxon>
    </lineage>
</organism>
<feature type="coiled-coil region" evidence="3">
    <location>
        <begin position="584"/>
        <end position="611"/>
    </location>
</feature>
<sequence length="1272" mass="143735">MEEDLETITNTCSICIQILGNIANVERSKSDGEWKAFDEYLDTLQYTKEAIGCGQLNDPTNILNLMNRVVHFSRLLMDEENIARYAGNPHLRRLLGYAGVVDVQSFITKSFPNSPRSIISRLLNQSPAGRSFWDYTFQQQFVVRWSEFSGQYKACTLDPMDNDSSLQLQYVLDYNQTGYVSVHRFVAMLITFGPLTQCLTNINDLFSKRWFYGYMTQREAEELLSHEPSSFLVRFDLSRCDCVVISSNVTGSVKHYAVSFVSSQRRVAVWSEEEGRVVERESIGQFVTESNLGRPYISGIPRMRCFYGDVSTVEAGLLLAGKPMGTYILRFSSKPGFYAVSYIDSTGVIQHRLIAKSSDAAQFEEDISFKFDEAKFPLASTPLISHIPTYTPKPRAQTIYANDNPLRPKSVFISGSQSPTDLKSIYFDPSNSDSSTSPRNFRSPSQDSPSAAYFTLPNGRTEVMEQSQLRRLFYNMWLIVDRTQSAPRRGIVSWAPSTQFLRHSEENSPLDRKSPSKDNVMDTNKVPVTKTGSFVRAQPSREETTTPTRKNSNLASSRRLSVNVNGQEMSQACSPPQEAIELSEEEKDTRIEKLEQKVKELGDSLSSTVQRCLEAINQISTRQLEDSARQRDMSAALQDALDKNNALCQRLEYLELQLGLSDLGELKMNHYAGCSVKLLVSIHWNEIIHARRLLPQTMNDYQEIERACVHCLQILIDVRQQEKFVAYEGRSIDEYIEYLHYTKEATVYGQSKDMKAVADLKNRVFNFSRLLTDAAQIIRYASNPRLRRLFDMPMIGILVCATEIFSHSAKDLTTRWLNQISDPMAVSFWESSFPNRFNVRWIEFYGQFQNLTTETMENETVRQLQYVLDYNQVGYVSVHRFAAMMSSFGPFTECLSNINELFRQPYFYGYMTQREAEELLSHEPPSFLVRFDLSRCDCVVISSNVTGSVKHYAVSFVSSQRRVAVWSEEEGRVVERESIGQFVTESNLGRPYISGIPRMKCFYGDVLAGEAAILLAGKPVGSFLLRFSSQPGNFAITLIELSGAVQHRLIERSPDSTKLEQSLSVKMIDAKYPLASTPIVHSSKTSPTPQSTPNEATPKLQPNPVVPPAVTKPIRSTTVTPSIPPPQRDSNYTAIHPTHDKAAVRRSITSWSPLAKPPVRQESQSDGSFFTAQPQPVAGNVVQKEVEHGADARIQQLEQKVKELSDMLASTAQSCLNVMSQMTAKQTEMSAALQDSIERNRVLGQRVDYLEKQLGHPDVTKPAQPINYVNFS</sequence>
<dbReference type="SUPFAM" id="SSF47473">
    <property type="entry name" value="EF-hand"/>
    <property type="match status" value="2"/>
</dbReference>
<feature type="compositionally biased region" description="Polar residues" evidence="4">
    <location>
        <begin position="429"/>
        <end position="449"/>
    </location>
</feature>
<feature type="region of interest" description="Disordered" evidence="4">
    <location>
        <begin position="503"/>
        <end position="557"/>
    </location>
</feature>
<reference evidence="6 7" key="1">
    <citation type="journal article" date="2018" name="Genome Biol. Evol.">
        <title>Multiple Roots of Fruiting Body Formation in Amoebozoa.</title>
        <authorList>
            <person name="Hillmann F."/>
            <person name="Forbes G."/>
            <person name="Novohradska S."/>
            <person name="Ferling I."/>
            <person name="Riege K."/>
            <person name="Groth M."/>
            <person name="Westermann M."/>
            <person name="Marz M."/>
            <person name="Spaller T."/>
            <person name="Winckler T."/>
            <person name="Schaap P."/>
            <person name="Glockner G."/>
        </authorList>
    </citation>
    <scope>NUCLEOTIDE SEQUENCE [LARGE SCALE GENOMIC DNA]</scope>
    <source>
        <strain evidence="6 7">Jena</strain>
    </source>
</reference>
<dbReference type="InterPro" id="IPR036860">
    <property type="entry name" value="SH2_dom_sf"/>
</dbReference>
<evidence type="ECO:0000313" key="7">
    <source>
        <dbReference type="Proteomes" id="UP000241769"/>
    </source>
</evidence>
<feature type="compositionally biased region" description="Polar residues" evidence="4">
    <location>
        <begin position="545"/>
        <end position="557"/>
    </location>
</feature>
<feature type="domain" description="SH2" evidence="5">
    <location>
        <begin position="906"/>
        <end position="983"/>
    </location>
</feature>
<feature type="region of interest" description="Disordered" evidence="4">
    <location>
        <begin position="424"/>
        <end position="454"/>
    </location>
</feature>
<feature type="domain" description="SH2" evidence="5">
    <location>
        <begin position="210"/>
        <end position="287"/>
    </location>
</feature>
<evidence type="ECO:0000256" key="1">
    <source>
        <dbReference type="ARBA" id="ARBA00022999"/>
    </source>
</evidence>
<evidence type="ECO:0000256" key="4">
    <source>
        <dbReference type="SAM" id="MobiDB-lite"/>
    </source>
</evidence>
<dbReference type="Gene3D" id="1.10.238.10">
    <property type="entry name" value="EF-hand"/>
    <property type="match status" value="2"/>
</dbReference>
<feature type="compositionally biased region" description="Low complexity" evidence="4">
    <location>
        <begin position="1082"/>
        <end position="1093"/>
    </location>
</feature>
<dbReference type="GO" id="GO:0046935">
    <property type="term" value="F:1-phosphatidylinositol-3-kinase regulator activity"/>
    <property type="evidence" value="ECO:0007669"/>
    <property type="project" value="TreeGrafter"/>
</dbReference>
<feature type="compositionally biased region" description="Basic and acidic residues" evidence="4">
    <location>
        <begin position="503"/>
        <end position="520"/>
    </location>
</feature>
<dbReference type="InterPro" id="IPR011992">
    <property type="entry name" value="EF-hand-dom_pair"/>
</dbReference>
<dbReference type="InterPro" id="IPR000980">
    <property type="entry name" value="SH2"/>
</dbReference>
<proteinExistence type="predicted"/>
<keyword evidence="3" id="KW-0175">Coiled coil</keyword>
<dbReference type="GO" id="GO:0005942">
    <property type="term" value="C:phosphatidylinositol 3-kinase complex"/>
    <property type="evidence" value="ECO:0007669"/>
    <property type="project" value="TreeGrafter"/>
</dbReference>
<evidence type="ECO:0000256" key="2">
    <source>
        <dbReference type="PROSITE-ProRule" id="PRU00191"/>
    </source>
</evidence>
<dbReference type="InParanoid" id="A0A2P6NJ80"/>
<dbReference type="Gene3D" id="3.30.505.10">
    <property type="entry name" value="SH2 domain"/>
    <property type="match status" value="4"/>
</dbReference>
<dbReference type="SUPFAM" id="SSF55550">
    <property type="entry name" value="SH2 domain"/>
    <property type="match status" value="4"/>
</dbReference>
<dbReference type="InterPro" id="IPR014741">
    <property type="entry name" value="Adaptor_Cbl_EF_hand-like"/>
</dbReference>
<dbReference type="AlphaFoldDB" id="A0A2P6NJ80"/>
<dbReference type="Proteomes" id="UP000241769">
    <property type="component" value="Unassembled WGS sequence"/>
</dbReference>